<evidence type="ECO:0000256" key="8">
    <source>
        <dbReference type="ARBA" id="ARBA00023170"/>
    </source>
</evidence>
<evidence type="ECO:0000256" key="2">
    <source>
        <dbReference type="ARBA" id="ARBA00022448"/>
    </source>
</evidence>
<dbReference type="KEGG" id="dpte:113794966"/>
<accession>A0A6P6Y8P8</accession>
<dbReference type="Proteomes" id="UP000515146">
    <property type="component" value="Unplaced"/>
</dbReference>
<dbReference type="InParanoid" id="A0A6P6Y8P8"/>
<keyword evidence="8" id="KW-0675">Receptor</keyword>
<dbReference type="SUPFAM" id="SSF53850">
    <property type="entry name" value="Periplasmic binding protein-like II"/>
    <property type="match status" value="1"/>
</dbReference>
<keyword evidence="7" id="KW-0472">Membrane</keyword>
<comment type="subcellular location">
    <subcellularLocation>
        <location evidence="1">Cell membrane</location>
        <topology evidence="1">Multi-pass membrane protein</topology>
    </subcellularLocation>
</comment>
<evidence type="ECO:0000259" key="12">
    <source>
        <dbReference type="Pfam" id="PF10613"/>
    </source>
</evidence>
<feature type="domain" description="Ionotropic glutamate receptor L-glutamate and glycine-binding" evidence="12">
    <location>
        <begin position="142"/>
        <end position="221"/>
    </location>
</feature>
<gene>
    <name evidence="14" type="primary">LOC113794966</name>
</gene>
<keyword evidence="11" id="KW-0407">Ion channel</keyword>
<dbReference type="AlphaFoldDB" id="A0A6P6Y8P8"/>
<keyword evidence="2" id="KW-0813">Transport</keyword>
<reference evidence="14" key="1">
    <citation type="submission" date="2025-08" db="UniProtKB">
        <authorList>
            <consortium name="RefSeq"/>
        </authorList>
    </citation>
    <scope>IDENTIFICATION</scope>
    <source>
        <strain evidence="14">Airmid</strain>
    </source>
</reference>
<evidence type="ECO:0000313" key="13">
    <source>
        <dbReference type="Proteomes" id="UP000515146"/>
    </source>
</evidence>
<evidence type="ECO:0000256" key="11">
    <source>
        <dbReference type="ARBA" id="ARBA00023303"/>
    </source>
</evidence>
<keyword evidence="4" id="KW-0812">Transmembrane</keyword>
<sequence length="222" mass="26068">MIRSLEYVHVQCIDCYPLIILIHPQLLQQLIKWLIDSFDLFDQRFRFTIVLNDYSLDNDDQNDQQVIHVRPILDGCYLLNNVYHPQTVNDFNRMKISFRKCNFNQTLIKIAVNNVIPICSIKKQQQINGNGTIDMDLNHSLDLRLLKILAKRWNFSYQFIDSQQDWGTFENNIWTGSIGLIKNKTVDMGMCGISHTYSRSLIVDFSFFTFIDSIGFLTKFPE</sequence>
<keyword evidence="5" id="KW-1133">Transmembrane helix</keyword>
<evidence type="ECO:0000256" key="6">
    <source>
        <dbReference type="ARBA" id="ARBA00023065"/>
    </source>
</evidence>
<organism evidence="13 14">
    <name type="scientific">Dermatophagoides pteronyssinus</name>
    <name type="common">European house dust mite</name>
    <dbReference type="NCBI Taxonomy" id="6956"/>
    <lineage>
        <taxon>Eukaryota</taxon>
        <taxon>Metazoa</taxon>
        <taxon>Ecdysozoa</taxon>
        <taxon>Arthropoda</taxon>
        <taxon>Chelicerata</taxon>
        <taxon>Arachnida</taxon>
        <taxon>Acari</taxon>
        <taxon>Acariformes</taxon>
        <taxon>Sarcoptiformes</taxon>
        <taxon>Astigmata</taxon>
        <taxon>Psoroptidia</taxon>
        <taxon>Analgoidea</taxon>
        <taxon>Pyroglyphidae</taxon>
        <taxon>Dermatophagoidinae</taxon>
        <taxon>Dermatophagoides</taxon>
    </lineage>
</organism>
<dbReference type="RefSeq" id="XP_027200934.1">
    <property type="nucleotide sequence ID" value="XM_027345133.1"/>
</dbReference>
<evidence type="ECO:0000256" key="3">
    <source>
        <dbReference type="ARBA" id="ARBA00022475"/>
    </source>
</evidence>
<name>A0A6P6Y8P8_DERPT</name>
<keyword evidence="10" id="KW-1071">Ligand-gated ion channel</keyword>
<dbReference type="InterPro" id="IPR019594">
    <property type="entry name" value="Glu/Gly-bd"/>
</dbReference>
<evidence type="ECO:0000256" key="7">
    <source>
        <dbReference type="ARBA" id="ARBA00023136"/>
    </source>
</evidence>
<dbReference type="Gene3D" id="3.40.190.10">
    <property type="entry name" value="Periplasmic binding protein-like II"/>
    <property type="match status" value="1"/>
</dbReference>
<evidence type="ECO:0000256" key="10">
    <source>
        <dbReference type="ARBA" id="ARBA00023286"/>
    </source>
</evidence>
<feature type="non-terminal residue" evidence="14">
    <location>
        <position position="222"/>
    </location>
</feature>
<evidence type="ECO:0000313" key="14">
    <source>
        <dbReference type="RefSeq" id="XP_027200934.1"/>
    </source>
</evidence>
<evidence type="ECO:0000256" key="9">
    <source>
        <dbReference type="ARBA" id="ARBA00023180"/>
    </source>
</evidence>
<evidence type="ECO:0000256" key="1">
    <source>
        <dbReference type="ARBA" id="ARBA00004651"/>
    </source>
</evidence>
<dbReference type="PANTHER" id="PTHR42643">
    <property type="entry name" value="IONOTROPIC RECEPTOR 20A-RELATED"/>
    <property type="match status" value="1"/>
</dbReference>
<protein>
    <submittedName>
        <fullName evidence="14">Uncharacterized protein LOC113794966</fullName>
    </submittedName>
</protein>
<dbReference type="OrthoDB" id="6516774at2759"/>
<dbReference type="GO" id="GO:0015276">
    <property type="term" value="F:ligand-gated monoatomic ion channel activity"/>
    <property type="evidence" value="ECO:0007669"/>
    <property type="project" value="InterPro"/>
</dbReference>
<dbReference type="Pfam" id="PF10613">
    <property type="entry name" value="Lig_chan-Glu_bd"/>
    <property type="match status" value="1"/>
</dbReference>
<dbReference type="PANTHER" id="PTHR42643:SF24">
    <property type="entry name" value="IONOTROPIC RECEPTOR 60A"/>
    <property type="match status" value="1"/>
</dbReference>
<keyword evidence="3" id="KW-1003">Cell membrane</keyword>
<keyword evidence="9" id="KW-0325">Glycoprotein</keyword>
<proteinExistence type="predicted"/>
<keyword evidence="13" id="KW-1185">Reference proteome</keyword>
<dbReference type="GO" id="GO:0005886">
    <property type="term" value="C:plasma membrane"/>
    <property type="evidence" value="ECO:0007669"/>
    <property type="project" value="UniProtKB-SubCell"/>
</dbReference>
<dbReference type="InterPro" id="IPR052192">
    <property type="entry name" value="Insect_Ionotropic_Sensory_Rcpt"/>
</dbReference>
<evidence type="ECO:0000256" key="4">
    <source>
        <dbReference type="ARBA" id="ARBA00022692"/>
    </source>
</evidence>
<evidence type="ECO:0000256" key="5">
    <source>
        <dbReference type="ARBA" id="ARBA00022989"/>
    </source>
</evidence>
<keyword evidence="6" id="KW-0406">Ion transport</keyword>